<dbReference type="Proteomes" id="UP000033121">
    <property type="component" value="Unassembled WGS sequence"/>
</dbReference>
<dbReference type="NCBIfam" id="TIGR04057">
    <property type="entry name" value="SusC_RagA_signa"/>
    <property type="match status" value="1"/>
</dbReference>
<evidence type="ECO:0000256" key="5">
    <source>
        <dbReference type="ARBA" id="ARBA00023136"/>
    </source>
</evidence>
<dbReference type="InterPro" id="IPR008969">
    <property type="entry name" value="CarboxyPept-like_regulatory"/>
</dbReference>
<keyword evidence="3 7" id="KW-1134">Transmembrane beta strand</keyword>
<dbReference type="GO" id="GO:0009279">
    <property type="term" value="C:cell outer membrane"/>
    <property type="evidence" value="ECO:0007669"/>
    <property type="project" value="UniProtKB-SubCell"/>
</dbReference>
<keyword evidence="6 7" id="KW-0998">Cell outer membrane</keyword>
<dbReference type="InterPro" id="IPR039426">
    <property type="entry name" value="TonB-dep_rcpt-like"/>
</dbReference>
<protein>
    <submittedName>
        <fullName evidence="9">Putative TonB-dependent receptor</fullName>
    </submittedName>
</protein>
<dbReference type="InterPro" id="IPR023996">
    <property type="entry name" value="TonB-dep_OMP_SusC/RagA"/>
</dbReference>
<dbReference type="SUPFAM" id="SSF56935">
    <property type="entry name" value="Porins"/>
    <property type="match status" value="1"/>
</dbReference>
<dbReference type="Pfam" id="PF07715">
    <property type="entry name" value="Plug"/>
    <property type="match status" value="1"/>
</dbReference>
<dbReference type="Gene3D" id="2.170.130.10">
    <property type="entry name" value="TonB-dependent receptor, plug domain"/>
    <property type="match status" value="1"/>
</dbReference>
<evidence type="ECO:0000313" key="10">
    <source>
        <dbReference type="Proteomes" id="UP000033121"/>
    </source>
</evidence>
<dbReference type="InterPro" id="IPR037066">
    <property type="entry name" value="Plug_dom_sf"/>
</dbReference>
<comment type="subcellular location">
    <subcellularLocation>
        <location evidence="1 7">Cell outer membrane</location>
        <topology evidence="1 7">Multi-pass membrane protein</topology>
    </subcellularLocation>
</comment>
<reference evidence="9 10" key="1">
    <citation type="submission" date="2015-04" db="EMBL/GenBank/DDBJ databases">
        <title>Whole genome shotgun sequence of Flavihumibacter petaseus NBRC 106054.</title>
        <authorList>
            <person name="Miyazawa S."/>
            <person name="Hosoyama A."/>
            <person name="Hashimoto M."/>
            <person name="Noguchi M."/>
            <person name="Tsuchikane K."/>
            <person name="Ohji S."/>
            <person name="Yamazoe A."/>
            <person name="Ichikawa N."/>
            <person name="Kimura A."/>
            <person name="Fujita N."/>
        </authorList>
    </citation>
    <scope>NUCLEOTIDE SEQUENCE [LARGE SCALE GENOMIC DNA]</scope>
    <source>
        <strain evidence="9 10">NBRC 106054</strain>
    </source>
</reference>
<evidence type="ECO:0000259" key="8">
    <source>
        <dbReference type="Pfam" id="PF07715"/>
    </source>
</evidence>
<gene>
    <name evidence="9" type="ORF">FPE01S_03_06890</name>
</gene>
<keyword evidence="5 7" id="KW-0472">Membrane</keyword>
<dbReference type="PROSITE" id="PS52016">
    <property type="entry name" value="TONB_DEPENDENT_REC_3"/>
    <property type="match status" value="1"/>
</dbReference>
<evidence type="ECO:0000313" key="9">
    <source>
        <dbReference type="EMBL" id="GAO44650.1"/>
    </source>
</evidence>
<evidence type="ECO:0000256" key="3">
    <source>
        <dbReference type="ARBA" id="ARBA00022452"/>
    </source>
</evidence>
<feature type="domain" description="TonB-dependent receptor plug" evidence="8">
    <location>
        <begin position="126"/>
        <end position="243"/>
    </location>
</feature>
<dbReference type="Pfam" id="PF13715">
    <property type="entry name" value="CarbopepD_reg_2"/>
    <property type="match status" value="1"/>
</dbReference>
<accession>A0A0E9N5N0</accession>
<dbReference type="OrthoDB" id="9768177at2"/>
<evidence type="ECO:0000256" key="1">
    <source>
        <dbReference type="ARBA" id="ARBA00004571"/>
    </source>
</evidence>
<sequence length="1056" mass="116193">MKKTRTAVQLGTLFWALLLSLLIPFRMTAQTSDRTITGKVTSSDNRPVAGATVTVKGTSRAYTTDASGNFSVPARNNDVLVFSYVGFQQSELIVTSAATYQVRMVQGDNKMSEVVVIGYGSARRANLTSAQTSISAKDMDKTVNTTLEQAIQGRSAGVYVTQNSGQPGGGISVNIRGVSTLNGTTEPLYVIDGIQVQPEIVSFGAQSSSNVLAGLNPGDVDNIQLLQGPSATAIYGTRGTNGVVLITTKRGKNGDTKFNYGFQYGLQAPPKKLEVMNLRQYAQMVKEYHAIAGGDTPQEFLDPSILGEGTDWQDELFDYAAMQKHQLSMSGGNERTTYYLGGEYLKQDGVAIGSGFDRYSVRLNLDNKAKDWLTIGANLSFNQTDEKLTATQENTISNALQLTPQIPVRNMDGSWGGGDDFNGANKFAPVNPVAIANLVTNKWVRRQVMAGLNGAAKITKDLTFRLSFNTSFNYSNGQYYMPTYKIGWAENVTSTLNEYANNSFYWNFLQGLEYNKQLGLHNIGVMVSHEAQESKWKNIGAGKSGFLTNNILDLEAGDDLTSSSSGGSGPWAIESYLGRLNYNYDNRYLVVATVRTDGSPNFGPENRWGWFPSVSAAWRISQEKFFNVPWISEMKLRVETGVTGNMGNGSGVYSPLSGDASPNGTGFLVSRLPNNALRWEETHTNNFGFNLGLFHDRVNLEFDYYVRKTSNMLMDNLLPWYMGTNGTGSVAPNYVNAGDMENKGWGFTINTVNINNGRFKWESSLNLSGIKTKINKLNSAYAQLTRSSWWMDNWQQRSTVGDAPWMFLGYVEEGLFQSIEEIQNSAVPVNNTGDRYPIDPVSGIWVGDAKFKDINGDNKITEADLTYIGNPWPKLFGGFTNTFSFKGIDMSILITGSYGNDIYNYMAKVNSNPNNINLSRNLLIDAMDYAKPVDENGKVYLENPDAKVARISLGPNGNYLRPTTRWVEDGSYLRLKNITIGYSIPPKLLSKQKIVRGIRLSVSGQNLVTLTSYSGMDPEVGAYVGRDAGSNNQAIGVDYGRYPLTRFYTASINIDF</sequence>
<keyword evidence="9" id="KW-0675">Receptor</keyword>
<evidence type="ECO:0000256" key="2">
    <source>
        <dbReference type="ARBA" id="ARBA00022448"/>
    </source>
</evidence>
<keyword evidence="2 7" id="KW-0813">Transport</keyword>
<dbReference type="Gene3D" id="2.60.40.1120">
    <property type="entry name" value="Carboxypeptidase-like, regulatory domain"/>
    <property type="match status" value="1"/>
</dbReference>
<dbReference type="PROSITE" id="PS00018">
    <property type="entry name" value="EF_HAND_1"/>
    <property type="match status" value="1"/>
</dbReference>
<dbReference type="InterPro" id="IPR012910">
    <property type="entry name" value="Plug_dom"/>
</dbReference>
<dbReference type="NCBIfam" id="TIGR04056">
    <property type="entry name" value="OMP_RagA_SusC"/>
    <property type="match status" value="1"/>
</dbReference>
<keyword evidence="10" id="KW-1185">Reference proteome</keyword>
<proteinExistence type="inferred from homology"/>
<dbReference type="InterPro" id="IPR023997">
    <property type="entry name" value="TonB-dep_OMP_SusC/RagA_CS"/>
</dbReference>
<dbReference type="InterPro" id="IPR018247">
    <property type="entry name" value="EF_Hand_1_Ca_BS"/>
</dbReference>
<name>A0A0E9N5N0_9BACT</name>
<evidence type="ECO:0000256" key="4">
    <source>
        <dbReference type="ARBA" id="ARBA00022692"/>
    </source>
</evidence>
<evidence type="ECO:0000256" key="7">
    <source>
        <dbReference type="PROSITE-ProRule" id="PRU01360"/>
    </source>
</evidence>
<dbReference type="InterPro" id="IPR036942">
    <property type="entry name" value="Beta-barrel_TonB_sf"/>
</dbReference>
<dbReference type="SUPFAM" id="SSF49464">
    <property type="entry name" value="Carboxypeptidase regulatory domain-like"/>
    <property type="match status" value="1"/>
</dbReference>
<comment type="similarity">
    <text evidence="7">Belongs to the TonB-dependent receptor family.</text>
</comment>
<dbReference type="EMBL" id="BBWV01000003">
    <property type="protein sequence ID" value="GAO44650.1"/>
    <property type="molecule type" value="Genomic_DNA"/>
</dbReference>
<dbReference type="Gene3D" id="2.40.170.20">
    <property type="entry name" value="TonB-dependent receptor, beta-barrel domain"/>
    <property type="match status" value="1"/>
</dbReference>
<evidence type="ECO:0000256" key="6">
    <source>
        <dbReference type="ARBA" id="ARBA00023237"/>
    </source>
</evidence>
<dbReference type="AlphaFoldDB" id="A0A0E9N5N0"/>
<dbReference type="STRING" id="1220578.FPE01S_03_06890"/>
<dbReference type="RefSeq" id="WP_052956005.1">
    <property type="nucleotide sequence ID" value="NZ_BBWV01000003.1"/>
</dbReference>
<organism evidence="9 10">
    <name type="scientific">Flavihumibacter petaseus NBRC 106054</name>
    <dbReference type="NCBI Taxonomy" id="1220578"/>
    <lineage>
        <taxon>Bacteria</taxon>
        <taxon>Pseudomonadati</taxon>
        <taxon>Bacteroidota</taxon>
        <taxon>Chitinophagia</taxon>
        <taxon>Chitinophagales</taxon>
        <taxon>Chitinophagaceae</taxon>
        <taxon>Flavihumibacter</taxon>
    </lineage>
</organism>
<keyword evidence="4 7" id="KW-0812">Transmembrane</keyword>
<comment type="caution">
    <text evidence="9">The sequence shown here is derived from an EMBL/GenBank/DDBJ whole genome shotgun (WGS) entry which is preliminary data.</text>
</comment>